<organism evidence="5 6">
    <name type="scientific">Paenibacillus roseopurpureus</name>
    <dbReference type="NCBI Taxonomy" id="2918901"/>
    <lineage>
        <taxon>Bacteria</taxon>
        <taxon>Bacillati</taxon>
        <taxon>Bacillota</taxon>
        <taxon>Bacilli</taxon>
        <taxon>Bacillales</taxon>
        <taxon>Paenibacillaceae</taxon>
        <taxon>Paenibacillus</taxon>
    </lineage>
</organism>
<dbReference type="Proteomes" id="UP001304650">
    <property type="component" value="Chromosome"/>
</dbReference>
<evidence type="ECO:0000259" key="4">
    <source>
        <dbReference type="Pfam" id="PF16116"/>
    </source>
</evidence>
<evidence type="ECO:0000313" key="5">
    <source>
        <dbReference type="EMBL" id="WNR42911.1"/>
    </source>
</evidence>
<dbReference type="SUPFAM" id="SSF51445">
    <property type="entry name" value="(Trans)glycosidases"/>
    <property type="match status" value="1"/>
</dbReference>
<dbReference type="Gene3D" id="3.20.20.80">
    <property type="entry name" value="Glycosidases"/>
    <property type="match status" value="1"/>
</dbReference>
<accession>A0AA96LLP8</accession>
<dbReference type="InterPro" id="IPR017853">
    <property type="entry name" value="GH"/>
</dbReference>
<dbReference type="EMBL" id="CP130319">
    <property type="protein sequence ID" value="WNR42911.1"/>
    <property type="molecule type" value="Genomic_DNA"/>
</dbReference>
<evidence type="ECO:0000259" key="3">
    <source>
        <dbReference type="Pfam" id="PF02449"/>
    </source>
</evidence>
<evidence type="ECO:0000256" key="2">
    <source>
        <dbReference type="ARBA" id="ARBA00023295"/>
    </source>
</evidence>
<keyword evidence="1" id="KW-0378">Hydrolase</keyword>
<dbReference type="GO" id="GO:0009341">
    <property type="term" value="C:beta-galactosidase complex"/>
    <property type="evidence" value="ECO:0007669"/>
    <property type="project" value="InterPro"/>
</dbReference>
<dbReference type="AlphaFoldDB" id="A0AA96LLP8"/>
<feature type="domain" description="DUF4832" evidence="4">
    <location>
        <begin position="320"/>
        <end position="435"/>
    </location>
</feature>
<dbReference type="KEGG" id="proo:MJB10_17525"/>
<dbReference type="RefSeq" id="WP_314796750.1">
    <property type="nucleotide sequence ID" value="NZ_CP130319.1"/>
</dbReference>
<dbReference type="Pfam" id="PF02449">
    <property type="entry name" value="Glyco_hydro_42"/>
    <property type="match status" value="1"/>
</dbReference>
<gene>
    <name evidence="5" type="ORF">MJB10_17525</name>
</gene>
<keyword evidence="2" id="KW-0326">Glycosidase</keyword>
<proteinExistence type="predicted"/>
<dbReference type="GO" id="GO:0004565">
    <property type="term" value="F:beta-galactosidase activity"/>
    <property type="evidence" value="ECO:0007669"/>
    <property type="project" value="InterPro"/>
</dbReference>
<evidence type="ECO:0000313" key="6">
    <source>
        <dbReference type="Proteomes" id="UP001304650"/>
    </source>
</evidence>
<dbReference type="InterPro" id="IPR013529">
    <property type="entry name" value="Glyco_hydro_42_N"/>
</dbReference>
<reference evidence="5" key="1">
    <citation type="submission" date="2022-02" db="EMBL/GenBank/DDBJ databases">
        <title>Paenibacillus sp. MBLB1832 Whole Genome Shotgun Sequencing.</title>
        <authorList>
            <person name="Hwang C.Y."/>
            <person name="Cho E.-S."/>
            <person name="Seo M.-J."/>
        </authorList>
    </citation>
    <scope>NUCLEOTIDE SEQUENCE</scope>
    <source>
        <strain evidence="5">MBLB1832</strain>
    </source>
</reference>
<dbReference type="GO" id="GO:0005975">
    <property type="term" value="P:carbohydrate metabolic process"/>
    <property type="evidence" value="ECO:0007669"/>
    <property type="project" value="InterPro"/>
</dbReference>
<sequence>MSITTFTLDLRPYADEQKVCSNPGKGWYVHYFDNGLHKYGSSLAADDYLEDFPGLDHIYLRLAWCYLEPEEGRFDWEMIDKEIRRWTERGYGMSFRVSCKETGADQCFATPRWVMEAGAQGTFFPCRSGGETWEPDYGDPIFLEKLEAFHRAFAERYDGEPWLRYVDIGSYGDWGEGHTAASSLKDWPIDVIKAHIDIHCKYYKRSQLVISDDIVGSRKVMDGTRELIFQYVLDQGITLRDDGISVKWFADRFGLSTLRNPEFFEPFWRTKPINMELDHYHDTITNDTWKEGVPLTAAVEESHATYVGFHGNPRQWLTENPKLARTLANRSGYWYFLQEAELPTQVKSGSAVELGLLWLNRGTAPSYRTFKLIVELQKEGETSHRIEAASSDNRDWMPDQAVREQAVWTVPEQLAEGRYALAVGLVDDSEGKSRPIELALSDRIRTATGLYYLGEIVIA</sequence>
<protein>
    <submittedName>
        <fullName evidence="5">DUF4832 domain-containing protein</fullName>
    </submittedName>
</protein>
<keyword evidence="6" id="KW-1185">Reference proteome</keyword>
<evidence type="ECO:0000256" key="1">
    <source>
        <dbReference type="ARBA" id="ARBA00022801"/>
    </source>
</evidence>
<dbReference type="Pfam" id="PF16116">
    <property type="entry name" value="DUF4832"/>
    <property type="match status" value="1"/>
</dbReference>
<name>A0AA96LLP8_9BACL</name>
<dbReference type="InterPro" id="IPR032267">
    <property type="entry name" value="DUF4832"/>
</dbReference>
<feature type="domain" description="Glycoside hydrolase family 42 N-terminal" evidence="3">
    <location>
        <begin position="62"/>
        <end position="166"/>
    </location>
</feature>